<dbReference type="InterPro" id="IPR045031">
    <property type="entry name" value="DHP_synth-like"/>
</dbReference>
<dbReference type="EMBL" id="UINC01052842">
    <property type="protein sequence ID" value="SVB68642.1"/>
    <property type="molecule type" value="Genomic_DNA"/>
</dbReference>
<evidence type="ECO:0000256" key="5">
    <source>
        <dbReference type="ARBA" id="ARBA00022679"/>
    </source>
</evidence>
<dbReference type="InterPro" id="IPR000489">
    <property type="entry name" value="Pterin-binding_dom"/>
</dbReference>
<organism evidence="10">
    <name type="scientific">marine metagenome</name>
    <dbReference type="NCBI Taxonomy" id="408172"/>
    <lineage>
        <taxon>unclassified sequences</taxon>
        <taxon>metagenomes</taxon>
        <taxon>ecological metagenomes</taxon>
    </lineage>
</organism>
<keyword evidence="6" id="KW-0479">Metal-binding</keyword>
<dbReference type="InterPro" id="IPR011005">
    <property type="entry name" value="Dihydropteroate_synth-like_sf"/>
</dbReference>
<comment type="catalytic activity">
    <reaction evidence="1">
        <text>(7,8-dihydropterin-6-yl)methyl diphosphate + 4-aminobenzoate = 7,8-dihydropteroate + diphosphate</text>
        <dbReference type="Rhea" id="RHEA:19949"/>
        <dbReference type="ChEBI" id="CHEBI:17836"/>
        <dbReference type="ChEBI" id="CHEBI:17839"/>
        <dbReference type="ChEBI" id="CHEBI:33019"/>
        <dbReference type="ChEBI" id="CHEBI:72950"/>
        <dbReference type="EC" id="2.5.1.15"/>
    </reaction>
</comment>
<evidence type="ECO:0000313" key="10">
    <source>
        <dbReference type="EMBL" id="SVB68642.1"/>
    </source>
</evidence>
<dbReference type="GO" id="GO:0005829">
    <property type="term" value="C:cytosol"/>
    <property type="evidence" value="ECO:0007669"/>
    <property type="project" value="TreeGrafter"/>
</dbReference>
<accession>A0A382G183</accession>
<keyword evidence="8" id="KW-0289">Folate biosynthesis</keyword>
<sequence>MEPKLGIQRRMNIKDREYNWGARTYVMGIVNVTPDSFSGDGLMGRETEDLEKSISFAQHGADFIDVGAESTRPNHIPTTEAEEIARIIDIIQKIAVNVDIPVSVDTYKPEVARLSVEAGASMINNIWGVNNDLSMLELSLQTRTPIIIMHNQIGTHYNDFFSDLLSSLYSSVEFAVKFGIQSTKIVVDPGFGFGKTPDQNLEILKRISDIKELGFPVLMGISRKSTIGYVLNLPEEERLEGTEAAVALCIAGGVDIVRVHDVKEIVRVVRMCDAVVRGWRPNNWIQ</sequence>
<protein>
    <recommendedName>
        <fullName evidence="4">dihydropteroate synthase</fullName>
        <ecNumber evidence="4">2.5.1.15</ecNumber>
    </recommendedName>
</protein>
<evidence type="ECO:0000256" key="4">
    <source>
        <dbReference type="ARBA" id="ARBA00012458"/>
    </source>
</evidence>
<dbReference type="PANTHER" id="PTHR20941:SF1">
    <property type="entry name" value="FOLIC ACID SYNTHESIS PROTEIN FOL1"/>
    <property type="match status" value="1"/>
</dbReference>
<dbReference type="NCBIfam" id="TIGR01496">
    <property type="entry name" value="DHPS"/>
    <property type="match status" value="1"/>
</dbReference>
<evidence type="ECO:0000256" key="8">
    <source>
        <dbReference type="ARBA" id="ARBA00022909"/>
    </source>
</evidence>
<evidence type="ECO:0000256" key="3">
    <source>
        <dbReference type="ARBA" id="ARBA00004763"/>
    </source>
</evidence>
<dbReference type="AlphaFoldDB" id="A0A382G183"/>
<reference evidence="10" key="1">
    <citation type="submission" date="2018-05" db="EMBL/GenBank/DDBJ databases">
        <authorList>
            <person name="Lanie J.A."/>
            <person name="Ng W.-L."/>
            <person name="Kazmierczak K.M."/>
            <person name="Andrzejewski T.M."/>
            <person name="Davidsen T.M."/>
            <person name="Wayne K.J."/>
            <person name="Tettelin H."/>
            <person name="Glass J.I."/>
            <person name="Rusch D."/>
            <person name="Podicherti R."/>
            <person name="Tsui H.-C.T."/>
            <person name="Winkler M.E."/>
        </authorList>
    </citation>
    <scope>NUCLEOTIDE SEQUENCE</scope>
</reference>
<comment type="pathway">
    <text evidence="3">Cofactor biosynthesis; tetrahydrofolate biosynthesis; 7,8-dihydrofolate from 2-amino-4-hydroxy-6-hydroxymethyl-7,8-dihydropteridine diphosphate and 4-aminobenzoate: step 1/2.</text>
</comment>
<proteinExistence type="predicted"/>
<dbReference type="EC" id="2.5.1.15" evidence="4"/>
<comment type="cofactor">
    <cofactor evidence="2">
        <name>Mg(2+)</name>
        <dbReference type="ChEBI" id="CHEBI:18420"/>
    </cofactor>
</comment>
<dbReference type="PANTHER" id="PTHR20941">
    <property type="entry name" value="FOLATE SYNTHESIS PROTEINS"/>
    <property type="match status" value="1"/>
</dbReference>
<dbReference type="PROSITE" id="PS50972">
    <property type="entry name" value="PTERIN_BINDING"/>
    <property type="match status" value="1"/>
</dbReference>
<dbReference type="GO" id="GO:0046872">
    <property type="term" value="F:metal ion binding"/>
    <property type="evidence" value="ECO:0007669"/>
    <property type="project" value="UniProtKB-KW"/>
</dbReference>
<evidence type="ECO:0000256" key="7">
    <source>
        <dbReference type="ARBA" id="ARBA00022842"/>
    </source>
</evidence>
<feature type="domain" description="Pterin-binding" evidence="9">
    <location>
        <begin position="24"/>
        <end position="270"/>
    </location>
</feature>
<dbReference type="Pfam" id="PF00809">
    <property type="entry name" value="Pterin_bind"/>
    <property type="match status" value="1"/>
</dbReference>
<name>A0A382G183_9ZZZZ</name>
<dbReference type="Gene3D" id="3.20.20.20">
    <property type="entry name" value="Dihydropteroate synthase-like"/>
    <property type="match status" value="1"/>
</dbReference>
<keyword evidence="5" id="KW-0808">Transferase</keyword>
<dbReference type="SUPFAM" id="SSF51717">
    <property type="entry name" value="Dihydropteroate synthetase-like"/>
    <property type="match status" value="1"/>
</dbReference>
<dbReference type="GO" id="GO:0004156">
    <property type="term" value="F:dihydropteroate synthase activity"/>
    <property type="evidence" value="ECO:0007669"/>
    <property type="project" value="UniProtKB-EC"/>
</dbReference>
<evidence type="ECO:0000256" key="6">
    <source>
        <dbReference type="ARBA" id="ARBA00022723"/>
    </source>
</evidence>
<evidence type="ECO:0000259" key="9">
    <source>
        <dbReference type="PROSITE" id="PS50972"/>
    </source>
</evidence>
<gene>
    <name evidence="10" type="ORF">METZ01_LOCUS221496</name>
</gene>
<keyword evidence="7" id="KW-0460">Magnesium</keyword>
<dbReference type="GO" id="GO:0046656">
    <property type="term" value="P:folic acid biosynthetic process"/>
    <property type="evidence" value="ECO:0007669"/>
    <property type="project" value="UniProtKB-KW"/>
</dbReference>
<evidence type="ECO:0000256" key="2">
    <source>
        <dbReference type="ARBA" id="ARBA00001946"/>
    </source>
</evidence>
<dbReference type="GO" id="GO:0046654">
    <property type="term" value="P:tetrahydrofolate biosynthetic process"/>
    <property type="evidence" value="ECO:0007669"/>
    <property type="project" value="TreeGrafter"/>
</dbReference>
<dbReference type="CDD" id="cd00739">
    <property type="entry name" value="DHPS"/>
    <property type="match status" value="1"/>
</dbReference>
<evidence type="ECO:0000256" key="1">
    <source>
        <dbReference type="ARBA" id="ARBA00000012"/>
    </source>
</evidence>
<dbReference type="InterPro" id="IPR006390">
    <property type="entry name" value="DHP_synth_dom"/>
</dbReference>